<dbReference type="Proteomes" id="UP000030640">
    <property type="component" value="Unassembled WGS sequence"/>
</dbReference>
<protein>
    <submittedName>
        <fullName evidence="1">Uncharacterized protein</fullName>
    </submittedName>
</protein>
<accession>W7AUQ5</accession>
<dbReference type="AlphaFoldDB" id="W7AUQ5"/>
<proteinExistence type="predicted"/>
<dbReference type="VEuPathDB" id="PlasmoDB:C922_00004"/>
<dbReference type="GeneID" id="20035278"/>
<organism evidence="1 2">
    <name type="scientific">Plasmodium inui San Antonio 1</name>
    <dbReference type="NCBI Taxonomy" id="1237626"/>
    <lineage>
        <taxon>Eukaryota</taxon>
        <taxon>Sar</taxon>
        <taxon>Alveolata</taxon>
        <taxon>Apicomplexa</taxon>
        <taxon>Aconoidasida</taxon>
        <taxon>Haemosporida</taxon>
        <taxon>Plasmodiidae</taxon>
        <taxon>Plasmodium</taxon>
        <taxon>Plasmodium (Plasmodium)</taxon>
    </lineage>
</organism>
<evidence type="ECO:0000313" key="2">
    <source>
        <dbReference type="Proteomes" id="UP000030640"/>
    </source>
</evidence>
<dbReference type="RefSeq" id="XP_008813843.1">
    <property type="nucleotide sequence ID" value="XM_008815621.1"/>
</dbReference>
<dbReference type="EMBL" id="KI965460">
    <property type="protein sequence ID" value="EUD69141.1"/>
    <property type="molecule type" value="Genomic_DNA"/>
</dbReference>
<evidence type="ECO:0000313" key="1">
    <source>
        <dbReference type="EMBL" id="EUD69141.1"/>
    </source>
</evidence>
<name>W7AUQ5_9APIC</name>
<sequence>MPLKEARINSEGNIMNLNSKQTRYKKQEESLAFIYNSKKEVGGKRNQHVSIEGDLQLDPELNIRRRGGKGNLGFPRERLSQKNKVNYQAQASLKNRKVLHIGNNLTRD</sequence>
<keyword evidence="2" id="KW-1185">Reference proteome</keyword>
<reference evidence="1 2" key="1">
    <citation type="submission" date="2013-02" db="EMBL/GenBank/DDBJ databases">
        <title>The Genome Sequence of Plasmodium inui San Antonio 1.</title>
        <authorList>
            <consortium name="The Broad Institute Genome Sequencing Platform"/>
            <consortium name="The Broad Institute Genome Sequencing Center for Infectious Disease"/>
            <person name="Neafsey D."/>
            <person name="Cheeseman I."/>
            <person name="Volkman S."/>
            <person name="Adams J."/>
            <person name="Walker B."/>
            <person name="Young S.K."/>
            <person name="Zeng Q."/>
            <person name="Gargeya S."/>
            <person name="Fitzgerald M."/>
            <person name="Haas B."/>
            <person name="Abouelleil A."/>
            <person name="Alvarado L."/>
            <person name="Arachchi H.M."/>
            <person name="Berlin A.M."/>
            <person name="Chapman S.B."/>
            <person name="Dewar J."/>
            <person name="Goldberg J."/>
            <person name="Griggs A."/>
            <person name="Gujja S."/>
            <person name="Hansen M."/>
            <person name="Howarth C."/>
            <person name="Imamovic A."/>
            <person name="Larimer J."/>
            <person name="McCowan C."/>
            <person name="Murphy C."/>
            <person name="Neiman D."/>
            <person name="Pearson M."/>
            <person name="Priest M."/>
            <person name="Roberts A."/>
            <person name="Saif S."/>
            <person name="Shea T."/>
            <person name="Sisk P."/>
            <person name="Sykes S."/>
            <person name="Wortman J."/>
            <person name="Nusbaum C."/>
            <person name="Birren B."/>
        </authorList>
    </citation>
    <scope>NUCLEOTIDE SEQUENCE [LARGE SCALE GENOMIC DNA]</scope>
    <source>
        <strain evidence="1 2">San Antonio 1</strain>
    </source>
</reference>
<gene>
    <name evidence="1" type="ORF">C922_00004</name>
</gene>